<keyword evidence="3" id="KW-1185">Reference proteome</keyword>
<proteinExistence type="predicted"/>
<accession>A0ABS3C7P4</accession>
<protein>
    <submittedName>
        <fullName evidence="2">Uncharacterized protein</fullName>
    </submittedName>
</protein>
<evidence type="ECO:0000256" key="1">
    <source>
        <dbReference type="SAM" id="MobiDB-lite"/>
    </source>
</evidence>
<dbReference type="EMBL" id="JAFKCT010000010">
    <property type="protein sequence ID" value="MBN7813117.1"/>
    <property type="molecule type" value="Genomic_DNA"/>
</dbReference>
<sequence>MDLGNIIYIVAVIAYFIYQATRKKGGQDLPDTEGPNPETPKKGMSFEELLKEIRDSQKPLGEERLPERKPKPAPVPVEIPRANPVVRKPARVEEDDEEAQYYEGAYRSGQSNPYQAFRETVPTEPASVKFDYSSLKTKKTNPYAELLKNPKTLKDAVVVSEILKPKYF</sequence>
<dbReference type="RefSeq" id="WP_206579894.1">
    <property type="nucleotide sequence ID" value="NZ_JAFKCT010000010.1"/>
</dbReference>
<feature type="region of interest" description="Disordered" evidence="1">
    <location>
        <begin position="24"/>
        <end position="84"/>
    </location>
</feature>
<organism evidence="2 3">
    <name type="scientific">Algoriphagus oliviformis</name>
    <dbReference type="NCBI Taxonomy" id="2811231"/>
    <lineage>
        <taxon>Bacteria</taxon>
        <taxon>Pseudomonadati</taxon>
        <taxon>Bacteroidota</taxon>
        <taxon>Cytophagia</taxon>
        <taxon>Cytophagales</taxon>
        <taxon>Cyclobacteriaceae</taxon>
        <taxon>Algoriphagus</taxon>
    </lineage>
</organism>
<evidence type="ECO:0000313" key="2">
    <source>
        <dbReference type="EMBL" id="MBN7813117.1"/>
    </source>
</evidence>
<feature type="compositionally biased region" description="Basic and acidic residues" evidence="1">
    <location>
        <begin position="39"/>
        <end position="70"/>
    </location>
</feature>
<evidence type="ECO:0000313" key="3">
    <source>
        <dbReference type="Proteomes" id="UP000664317"/>
    </source>
</evidence>
<name>A0ABS3C7P4_9BACT</name>
<dbReference type="Proteomes" id="UP000664317">
    <property type="component" value="Unassembled WGS sequence"/>
</dbReference>
<comment type="caution">
    <text evidence="2">The sequence shown here is derived from an EMBL/GenBank/DDBJ whole genome shotgun (WGS) entry which is preliminary data.</text>
</comment>
<reference evidence="2 3" key="1">
    <citation type="submission" date="2021-03" db="EMBL/GenBank/DDBJ databases">
        <title>novel species isolated from a fishpond in China.</title>
        <authorList>
            <person name="Lu H."/>
            <person name="Cai Z."/>
        </authorList>
    </citation>
    <scope>NUCLEOTIDE SEQUENCE [LARGE SCALE GENOMIC DNA]</scope>
    <source>
        <strain evidence="2 3">H41</strain>
    </source>
</reference>
<gene>
    <name evidence="2" type="ORF">J0A68_19335</name>
</gene>